<keyword evidence="1" id="KW-0479">Metal-binding</keyword>
<comment type="cofactor">
    <cofactor evidence="1">
        <name>Mg(2+)</name>
        <dbReference type="ChEBI" id="CHEBI:18420"/>
    </cofactor>
</comment>
<dbReference type="EMBL" id="JALJOQ010000108">
    <property type="protein sequence ID" value="KAK9797372.1"/>
    <property type="molecule type" value="Genomic_DNA"/>
</dbReference>
<comment type="catalytic activity">
    <reaction evidence="1">
        <text>O-phospho-L-threonyl-[protein] + H2O = L-threonyl-[protein] + phosphate</text>
        <dbReference type="Rhea" id="RHEA:47004"/>
        <dbReference type="Rhea" id="RHEA-COMP:11060"/>
        <dbReference type="Rhea" id="RHEA-COMP:11605"/>
        <dbReference type="ChEBI" id="CHEBI:15377"/>
        <dbReference type="ChEBI" id="CHEBI:30013"/>
        <dbReference type="ChEBI" id="CHEBI:43474"/>
        <dbReference type="ChEBI" id="CHEBI:61977"/>
        <dbReference type="EC" id="3.1.3.16"/>
    </reaction>
</comment>
<dbReference type="InterPro" id="IPR036457">
    <property type="entry name" value="PPM-type-like_dom_sf"/>
</dbReference>
<dbReference type="AlphaFoldDB" id="A0AAW1NYJ9"/>
<dbReference type="GO" id="GO:0046872">
    <property type="term" value="F:metal ion binding"/>
    <property type="evidence" value="ECO:0007669"/>
    <property type="project" value="UniProtKB-UniRule"/>
</dbReference>
<dbReference type="InterPro" id="IPR039123">
    <property type="entry name" value="PPTC7"/>
</dbReference>
<comment type="cofactor">
    <cofactor evidence="1">
        <name>Mn(2+)</name>
        <dbReference type="ChEBI" id="CHEBI:29035"/>
    </cofactor>
</comment>
<gene>
    <name evidence="3" type="ORF">WJX73_006528</name>
</gene>
<proteinExistence type="inferred from homology"/>
<keyword evidence="1" id="KW-0378">Hydrolase</keyword>
<keyword evidence="1" id="KW-0464">Manganese</keyword>
<dbReference type="PROSITE" id="PS51746">
    <property type="entry name" value="PPM_2"/>
    <property type="match status" value="1"/>
</dbReference>
<dbReference type="Proteomes" id="UP001465755">
    <property type="component" value="Unassembled WGS sequence"/>
</dbReference>
<keyword evidence="4" id="KW-1185">Reference proteome</keyword>
<dbReference type="PANTHER" id="PTHR12320">
    <property type="entry name" value="PROTEIN PHOSPHATASE 2C"/>
    <property type="match status" value="1"/>
</dbReference>
<evidence type="ECO:0000259" key="2">
    <source>
        <dbReference type="PROSITE" id="PS51746"/>
    </source>
</evidence>
<protein>
    <recommendedName>
        <fullName evidence="1">Protein phosphatase</fullName>
        <ecNumber evidence="1">3.1.3.16</ecNumber>
    </recommendedName>
</protein>
<dbReference type="PANTHER" id="PTHR12320:SF1">
    <property type="entry name" value="PROTEIN PHOSPHATASE PTC7 HOMOLOG"/>
    <property type="match status" value="1"/>
</dbReference>
<name>A0AAW1NYJ9_9CHLO</name>
<feature type="domain" description="PPM-type phosphatase" evidence="2">
    <location>
        <begin position="1"/>
        <end position="226"/>
    </location>
</feature>
<keyword evidence="1" id="KW-0460">Magnesium</keyword>
<reference evidence="3 4" key="1">
    <citation type="journal article" date="2024" name="Nat. Commun.">
        <title>Phylogenomics reveals the evolutionary origins of lichenization in chlorophyte algae.</title>
        <authorList>
            <person name="Puginier C."/>
            <person name="Libourel C."/>
            <person name="Otte J."/>
            <person name="Skaloud P."/>
            <person name="Haon M."/>
            <person name="Grisel S."/>
            <person name="Petersen M."/>
            <person name="Berrin J.G."/>
            <person name="Delaux P.M."/>
            <person name="Dal Grande F."/>
            <person name="Keller J."/>
        </authorList>
    </citation>
    <scope>NUCLEOTIDE SEQUENCE [LARGE SCALE GENOMIC DNA]</scope>
    <source>
        <strain evidence="3 4">SAG 2036</strain>
    </source>
</reference>
<dbReference type="Gene3D" id="3.60.40.10">
    <property type="entry name" value="PPM-type phosphatase domain"/>
    <property type="match status" value="1"/>
</dbReference>
<evidence type="ECO:0000256" key="1">
    <source>
        <dbReference type="RuleBase" id="RU366020"/>
    </source>
</evidence>
<dbReference type="SUPFAM" id="SSF81606">
    <property type="entry name" value="PP2C-like"/>
    <property type="match status" value="1"/>
</dbReference>
<comment type="similarity">
    <text evidence="1">Belongs to the PP2C family.</text>
</comment>
<organism evidence="3 4">
    <name type="scientific">Symbiochloris irregularis</name>
    <dbReference type="NCBI Taxonomy" id="706552"/>
    <lineage>
        <taxon>Eukaryota</taxon>
        <taxon>Viridiplantae</taxon>
        <taxon>Chlorophyta</taxon>
        <taxon>core chlorophytes</taxon>
        <taxon>Trebouxiophyceae</taxon>
        <taxon>Trebouxiales</taxon>
        <taxon>Trebouxiaceae</taxon>
        <taxon>Symbiochloris</taxon>
    </lineage>
</organism>
<comment type="caution">
    <text evidence="3">The sequence shown here is derived from an EMBL/GenBank/DDBJ whole genome shotgun (WGS) entry which is preliminary data.</text>
</comment>
<dbReference type="GO" id="GO:0004722">
    <property type="term" value="F:protein serine/threonine phosphatase activity"/>
    <property type="evidence" value="ECO:0007669"/>
    <property type="project" value="UniProtKB-EC"/>
</dbReference>
<keyword evidence="1" id="KW-0904">Protein phosphatase</keyword>
<accession>A0AAW1NYJ9</accession>
<dbReference type="InterPro" id="IPR001932">
    <property type="entry name" value="PPM-type_phosphatase-like_dom"/>
</dbReference>
<sequence length="374" mass="41142">MELEAGHTLGSTQLSMRGHSCTWPVPTWRASHSRGALAAAHAGTLLPGSATACVMRLNRDTCALSAANVGDSGFMVVRRGQTIFRSEPQEHFFDCPYQFAASPEFAPNTDHVDSAAVVEVELQAGDIIVAGTDGLWDNLPEAEVLTFLPTTSDQVQEAAQRMAEAASAHANDETYESPYTREALKRGFDIPWWQKVMGTRFQNGGLQLAYLRGGKLDDITVPRGTRQLKVRTKLRSSSGSSNSFSDLARLAATPHSFRSESSLLSRSSEPITIPECRNYNVSPSAQIWDEAAASYTEAYRESDNSAEDMPSAQAACQVPAEFLRELELWLQQSQDASLETVQSLRMELEQRSHLLEDCIALCQRQESDLCFDLD</sequence>
<evidence type="ECO:0000313" key="3">
    <source>
        <dbReference type="EMBL" id="KAK9797372.1"/>
    </source>
</evidence>
<comment type="catalytic activity">
    <reaction evidence="1">
        <text>O-phospho-L-seryl-[protein] + H2O = L-seryl-[protein] + phosphate</text>
        <dbReference type="Rhea" id="RHEA:20629"/>
        <dbReference type="Rhea" id="RHEA-COMP:9863"/>
        <dbReference type="Rhea" id="RHEA-COMP:11604"/>
        <dbReference type="ChEBI" id="CHEBI:15377"/>
        <dbReference type="ChEBI" id="CHEBI:29999"/>
        <dbReference type="ChEBI" id="CHEBI:43474"/>
        <dbReference type="ChEBI" id="CHEBI:83421"/>
        <dbReference type="EC" id="3.1.3.16"/>
    </reaction>
</comment>
<evidence type="ECO:0000313" key="4">
    <source>
        <dbReference type="Proteomes" id="UP001465755"/>
    </source>
</evidence>
<dbReference type="EC" id="3.1.3.16" evidence="1"/>